<dbReference type="PROSITE" id="PS50297">
    <property type="entry name" value="ANK_REP_REGION"/>
    <property type="match status" value="2"/>
</dbReference>
<dbReference type="STRING" id="401625.A0A0P1BHL6"/>
<dbReference type="PROSITE" id="PS51299">
    <property type="entry name" value="HTH_APSES"/>
    <property type="match status" value="1"/>
</dbReference>
<dbReference type="InterPro" id="IPR036770">
    <property type="entry name" value="Ankyrin_rpt-contain_sf"/>
</dbReference>
<dbReference type="SUPFAM" id="SSF48403">
    <property type="entry name" value="Ankyrin repeat"/>
    <property type="match status" value="1"/>
</dbReference>
<evidence type="ECO:0000259" key="6">
    <source>
        <dbReference type="PROSITE" id="PS51299"/>
    </source>
</evidence>
<name>A0A0P1BHL6_9BASI</name>
<feature type="repeat" description="ANK" evidence="3">
    <location>
        <begin position="383"/>
        <end position="415"/>
    </location>
</feature>
<feature type="region of interest" description="Disordered" evidence="5">
    <location>
        <begin position="106"/>
        <end position="186"/>
    </location>
</feature>
<evidence type="ECO:0000256" key="5">
    <source>
        <dbReference type="SAM" id="MobiDB-lite"/>
    </source>
</evidence>
<feature type="repeat" description="ANK" evidence="3">
    <location>
        <begin position="264"/>
        <end position="296"/>
    </location>
</feature>
<accession>A0A0P1BHL6</accession>
<sequence>MPAKQEGMIFKATYSGVPVYECLIKGVAVMRRRSDSWMNATHILKVVGLDKPQRTRVLERDVQKNTHEKVQGGYGKYQGTWIPLELAVQLADEYKVAHLLDPITGYQPTAESPPPAPKHVIAPSSRSKKALGEARAGARRATSLESDSEILSGGRAQGTEGTMSPSPSQISSSSRTPSPIAGQSAVPTYYTSQGAGAVRNEGAGGAAAAAAHSMGIDPYVREPSPQSRYAEIILDYFISETTTIPPLLVSPPADFDANMSIDDDEHTALHWACAMGRIRVVKLLLSAGADVFRVNGSGQTALMRAAMFSNNYDLRKFPELFELLHRSILNIDRNDRTVFHHVVDLALSRGKPHAARYYMETMVNRLAEYGSQLADILNFQDDEGETPLTMAARARSKRIVRLLLEHGSDPKIRNKDGKSAEDYIVEDERFRASPPRGAGYGGLLGEGTATNAALHTSEAGQRAGGRATQLMQSLLGNLADSYDSELNSVEKKLAQAHALLAQIQAEIAESARQEAAKQAVGGPGGDATSEATADGVKGLANAELALTRGVEKRSREQMVREWAEVEDSVKRVRTERNLPDGALLSTSNGEASSATVESLLAPAPGGDTSAAIASLRQKVTDLKTKRSEVVKKFVEHAREQGAGKQALAYRRLIAAGFEGNIGAEEVDHVVSALVELLEDNNKAGSSGVGGEGALAPDANAKTSGANGSANANGNGDQGAAALLKSVRAG</sequence>
<dbReference type="Pfam" id="PF04383">
    <property type="entry name" value="KilA-N"/>
    <property type="match status" value="1"/>
</dbReference>
<proteinExistence type="predicted"/>
<dbReference type="FunFam" id="3.10.260.10:FF:000001">
    <property type="entry name" value="APSES transcription factor (MbpA)"/>
    <property type="match status" value="1"/>
</dbReference>
<feature type="region of interest" description="Disordered" evidence="5">
    <location>
        <begin position="685"/>
        <end position="717"/>
    </location>
</feature>
<reference evidence="7 8" key="1">
    <citation type="submission" date="2014-09" db="EMBL/GenBank/DDBJ databases">
        <authorList>
            <person name="Magalhaes I.L.F."/>
            <person name="Oliveira U."/>
            <person name="Santos F.R."/>
            <person name="Vidigal T.H.D.A."/>
            <person name="Brescovit A.D."/>
            <person name="Santos A.J."/>
        </authorList>
    </citation>
    <scope>NUCLEOTIDE SEQUENCE [LARGE SCALE GENOMIC DNA]</scope>
</reference>
<dbReference type="GO" id="GO:0003677">
    <property type="term" value="F:DNA binding"/>
    <property type="evidence" value="ECO:0007669"/>
    <property type="project" value="InterPro"/>
</dbReference>
<evidence type="ECO:0000256" key="2">
    <source>
        <dbReference type="ARBA" id="ARBA00023043"/>
    </source>
</evidence>
<dbReference type="PROSITE" id="PS50088">
    <property type="entry name" value="ANK_REPEAT"/>
    <property type="match status" value="2"/>
</dbReference>
<dbReference type="Proteomes" id="UP000054845">
    <property type="component" value="Unassembled WGS sequence"/>
</dbReference>
<dbReference type="SMART" id="SM01252">
    <property type="entry name" value="KilA-N"/>
    <property type="match status" value="1"/>
</dbReference>
<evidence type="ECO:0000313" key="8">
    <source>
        <dbReference type="Proteomes" id="UP000054845"/>
    </source>
</evidence>
<dbReference type="PANTHER" id="PTHR43828:SF15">
    <property type="entry name" value="TRANSCRIPTION FACTOR MBP1"/>
    <property type="match status" value="1"/>
</dbReference>
<dbReference type="Gene3D" id="1.25.40.20">
    <property type="entry name" value="Ankyrin repeat-containing domain"/>
    <property type="match status" value="1"/>
</dbReference>
<dbReference type="SMART" id="SM00248">
    <property type="entry name" value="ANK"/>
    <property type="match status" value="3"/>
</dbReference>
<dbReference type="InterPro" id="IPR036887">
    <property type="entry name" value="HTH_APSES_sf"/>
</dbReference>
<dbReference type="InterPro" id="IPR003163">
    <property type="entry name" value="Tscrpt_reg_HTH_APSES-type"/>
</dbReference>
<feature type="coiled-coil region" evidence="4">
    <location>
        <begin position="486"/>
        <end position="513"/>
    </location>
</feature>
<dbReference type="SUPFAM" id="SSF54616">
    <property type="entry name" value="DNA-binding domain of Mlu1-box binding protein MBP1"/>
    <property type="match status" value="1"/>
</dbReference>
<dbReference type="Pfam" id="PF12796">
    <property type="entry name" value="Ank_2"/>
    <property type="match status" value="1"/>
</dbReference>
<dbReference type="GO" id="GO:0033309">
    <property type="term" value="C:SBF transcription complex"/>
    <property type="evidence" value="ECO:0007669"/>
    <property type="project" value="TreeGrafter"/>
</dbReference>
<feature type="domain" description="HTH APSES-type" evidence="6">
    <location>
        <begin position="9"/>
        <end position="115"/>
    </location>
</feature>
<dbReference type="GO" id="GO:0001228">
    <property type="term" value="F:DNA-binding transcription activator activity, RNA polymerase II-specific"/>
    <property type="evidence" value="ECO:0007669"/>
    <property type="project" value="UniProtKB-ARBA"/>
</dbReference>
<dbReference type="AlphaFoldDB" id="A0A0P1BHL6"/>
<feature type="compositionally biased region" description="Low complexity" evidence="5">
    <location>
        <begin position="164"/>
        <end position="179"/>
    </location>
</feature>
<dbReference type="EMBL" id="CCYA01000264">
    <property type="protein sequence ID" value="CEH15548.1"/>
    <property type="molecule type" value="Genomic_DNA"/>
</dbReference>
<evidence type="ECO:0000256" key="3">
    <source>
        <dbReference type="PROSITE-ProRule" id="PRU00023"/>
    </source>
</evidence>
<dbReference type="Gene3D" id="3.10.260.10">
    <property type="entry name" value="Transcription regulator HTH, APSES-type DNA-binding domain"/>
    <property type="match status" value="1"/>
</dbReference>
<dbReference type="FunFam" id="1.25.40.20:FF:000238">
    <property type="entry name" value="Unplaced genomic scaffold supercont1.20, whole genome shotgun sequence"/>
    <property type="match status" value="1"/>
</dbReference>
<keyword evidence="4" id="KW-0175">Coiled coil</keyword>
<dbReference type="InterPro" id="IPR018004">
    <property type="entry name" value="KilA/APSES_HTH"/>
</dbReference>
<dbReference type="InterPro" id="IPR002110">
    <property type="entry name" value="Ankyrin_rpt"/>
</dbReference>
<organism evidence="7 8">
    <name type="scientific">Ceraceosorus bombacis</name>
    <dbReference type="NCBI Taxonomy" id="401625"/>
    <lineage>
        <taxon>Eukaryota</taxon>
        <taxon>Fungi</taxon>
        <taxon>Dikarya</taxon>
        <taxon>Basidiomycota</taxon>
        <taxon>Ustilaginomycotina</taxon>
        <taxon>Exobasidiomycetes</taxon>
        <taxon>Ceraceosorales</taxon>
        <taxon>Ceraceosoraceae</taxon>
        <taxon>Ceraceosorus</taxon>
    </lineage>
</organism>
<feature type="compositionally biased region" description="Low complexity" evidence="5">
    <location>
        <begin position="698"/>
        <end position="717"/>
    </location>
</feature>
<evidence type="ECO:0000313" key="7">
    <source>
        <dbReference type="EMBL" id="CEH15548.1"/>
    </source>
</evidence>
<dbReference type="InterPro" id="IPR051642">
    <property type="entry name" value="SWI6-like"/>
</dbReference>
<keyword evidence="1" id="KW-0677">Repeat</keyword>
<dbReference type="GO" id="GO:0030907">
    <property type="term" value="C:MBF transcription complex"/>
    <property type="evidence" value="ECO:0007669"/>
    <property type="project" value="TreeGrafter"/>
</dbReference>
<dbReference type="Pfam" id="PF13637">
    <property type="entry name" value="Ank_4"/>
    <property type="match status" value="1"/>
</dbReference>
<keyword evidence="8" id="KW-1185">Reference proteome</keyword>
<protein>
    <submittedName>
        <fullName evidence="7">TRANSCRIPTION FACTOR MBP1</fullName>
    </submittedName>
</protein>
<dbReference type="OrthoDB" id="6718656at2759"/>
<keyword evidence="2 3" id="KW-0040">ANK repeat</keyword>
<dbReference type="PANTHER" id="PTHR43828">
    <property type="entry name" value="ASPARAGINASE"/>
    <property type="match status" value="1"/>
</dbReference>
<evidence type="ECO:0000256" key="4">
    <source>
        <dbReference type="SAM" id="Coils"/>
    </source>
</evidence>
<evidence type="ECO:0000256" key="1">
    <source>
        <dbReference type="ARBA" id="ARBA00022737"/>
    </source>
</evidence>